<dbReference type="EMBL" id="CAADHB010000006">
    <property type="protein sequence ID" value="VFK78062.1"/>
    <property type="molecule type" value="Genomic_DNA"/>
</dbReference>
<keyword evidence="2" id="KW-1277">Toxin-antitoxin system</keyword>
<organism evidence="6">
    <name type="scientific">Candidatus Kentrum sp. SD</name>
    <dbReference type="NCBI Taxonomy" id="2126332"/>
    <lineage>
        <taxon>Bacteria</taxon>
        <taxon>Pseudomonadati</taxon>
        <taxon>Pseudomonadota</taxon>
        <taxon>Gammaproteobacteria</taxon>
        <taxon>Candidatus Kentrum</taxon>
    </lineage>
</organism>
<evidence type="ECO:0000256" key="4">
    <source>
        <dbReference type="ARBA" id="ARBA00022741"/>
    </source>
</evidence>
<evidence type="ECO:0000256" key="5">
    <source>
        <dbReference type="ARBA" id="ARBA00022801"/>
    </source>
</evidence>
<dbReference type="PANTHER" id="PTHR34139">
    <property type="entry name" value="UPF0331 PROTEIN MJ0127"/>
    <property type="match status" value="1"/>
</dbReference>
<keyword evidence="5" id="KW-0378">Hydrolase</keyword>
<keyword evidence="1" id="KW-0597">Phosphoprotein</keyword>
<keyword evidence="3" id="KW-0540">Nuclease</keyword>
<name>A0A451BIF6_9GAMM</name>
<dbReference type="GO" id="GO:0000166">
    <property type="term" value="F:nucleotide binding"/>
    <property type="evidence" value="ECO:0007669"/>
    <property type="project" value="UniProtKB-KW"/>
</dbReference>
<reference evidence="6" key="1">
    <citation type="submission" date="2019-02" db="EMBL/GenBank/DDBJ databases">
        <authorList>
            <person name="Gruber-Vodicka R. H."/>
            <person name="Seah K. B. B."/>
        </authorList>
    </citation>
    <scope>NUCLEOTIDE SEQUENCE</scope>
    <source>
        <strain evidence="6">BECK_S127</strain>
    </source>
</reference>
<dbReference type="InterPro" id="IPR051813">
    <property type="entry name" value="HepT_RNase_toxin"/>
</dbReference>
<sequence>MEKPQTHIPDKARSTYPKIPWLAIIASRSHLIHAYLGIDDDIIRSMIQDDVPALLSTLREVKDRMNDTP</sequence>
<protein>
    <recommendedName>
        <fullName evidence="7">DUF86 domain-containing protein</fullName>
    </recommendedName>
</protein>
<keyword evidence="4" id="KW-0547">Nucleotide-binding</keyword>
<evidence type="ECO:0000256" key="2">
    <source>
        <dbReference type="ARBA" id="ARBA00022649"/>
    </source>
</evidence>
<dbReference type="GO" id="GO:0004540">
    <property type="term" value="F:RNA nuclease activity"/>
    <property type="evidence" value="ECO:0007669"/>
    <property type="project" value="InterPro"/>
</dbReference>
<dbReference type="GO" id="GO:0110001">
    <property type="term" value="C:toxin-antitoxin complex"/>
    <property type="evidence" value="ECO:0007669"/>
    <property type="project" value="InterPro"/>
</dbReference>
<dbReference type="GO" id="GO:0016787">
    <property type="term" value="F:hydrolase activity"/>
    <property type="evidence" value="ECO:0007669"/>
    <property type="project" value="UniProtKB-KW"/>
</dbReference>
<dbReference type="AlphaFoldDB" id="A0A451BIF6"/>
<dbReference type="InterPro" id="IPR008201">
    <property type="entry name" value="HepT-like"/>
</dbReference>
<evidence type="ECO:0000256" key="1">
    <source>
        <dbReference type="ARBA" id="ARBA00022553"/>
    </source>
</evidence>
<evidence type="ECO:0000256" key="3">
    <source>
        <dbReference type="ARBA" id="ARBA00022722"/>
    </source>
</evidence>
<accession>A0A451BIF6</accession>
<dbReference type="Pfam" id="PF01934">
    <property type="entry name" value="HepT-like"/>
    <property type="match status" value="1"/>
</dbReference>
<evidence type="ECO:0008006" key="7">
    <source>
        <dbReference type="Google" id="ProtNLM"/>
    </source>
</evidence>
<gene>
    <name evidence="6" type="ORF">BECKSD772D_GA0070982_100617</name>
</gene>
<dbReference type="PANTHER" id="PTHR34139:SF1">
    <property type="entry name" value="RNASE MJ1380-RELATED"/>
    <property type="match status" value="1"/>
</dbReference>
<evidence type="ECO:0000313" key="6">
    <source>
        <dbReference type="EMBL" id="VFK78062.1"/>
    </source>
</evidence>
<proteinExistence type="predicted"/>